<dbReference type="EC" id="2.7.1.25" evidence="2 6"/>
<keyword evidence="6 8" id="KW-0418">Kinase</keyword>
<evidence type="ECO:0000259" key="7">
    <source>
        <dbReference type="Pfam" id="PF01583"/>
    </source>
</evidence>
<dbReference type="InterPro" id="IPR002891">
    <property type="entry name" value="APS"/>
</dbReference>
<dbReference type="Proteomes" id="UP000198901">
    <property type="component" value="Unassembled WGS sequence"/>
</dbReference>
<evidence type="ECO:0000256" key="4">
    <source>
        <dbReference type="ARBA" id="ARBA00022741"/>
    </source>
</evidence>
<dbReference type="RefSeq" id="WP_093209109.1">
    <property type="nucleotide sequence ID" value="NZ_FNGS01000013.1"/>
</dbReference>
<dbReference type="Pfam" id="PF01583">
    <property type="entry name" value="APS_kinase"/>
    <property type="match status" value="1"/>
</dbReference>
<dbReference type="InterPro" id="IPR050512">
    <property type="entry name" value="Sulf_AdTrans/APS_kinase"/>
</dbReference>
<comment type="catalytic activity">
    <reaction evidence="1 6">
        <text>adenosine 5'-phosphosulfate + ATP = 3'-phosphoadenylyl sulfate + ADP + H(+)</text>
        <dbReference type="Rhea" id="RHEA:24152"/>
        <dbReference type="ChEBI" id="CHEBI:15378"/>
        <dbReference type="ChEBI" id="CHEBI:30616"/>
        <dbReference type="ChEBI" id="CHEBI:58243"/>
        <dbReference type="ChEBI" id="CHEBI:58339"/>
        <dbReference type="ChEBI" id="CHEBI:456216"/>
        <dbReference type="EC" id="2.7.1.25"/>
    </reaction>
</comment>
<dbReference type="GO" id="GO:0019379">
    <property type="term" value="P:sulfate assimilation, phosphoadenylyl sulfate reduction by phosphoadenylyl-sulfate reductase (thioredoxin)"/>
    <property type="evidence" value="ECO:0007669"/>
    <property type="project" value="TreeGrafter"/>
</dbReference>
<dbReference type="CDD" id="cd02027">
    <property type="entry name" value="APSK"/>
    <property type="match status" value="1"/>
</dbReference>
<dbReference type="GO" id="GO:0070814">
    <property type="term" value="P:hydrogen sulfide biosynthetic process"/>
    <property type="evidence" value="ECO:0007669"/>
    <property type="project" value="UniProtKB-UniPathway"/>
</dbReference>
<evidence type="ECO:0000313" key="8">
    <source>
        <dbReference type="EMBL" id="SDN08505.1"/>
    </source>
</evidence>
<organism evidence="8 9">
    <name type="scientific">Siphonobacter aquaeclarae</name>
    <dbReference type="NCBI Taxonomy" id="563176"/>
    <lineage>
        <taxon>Bacteria</taxon>
        <taxon>Pseudomonadati</taxon>
        <taxon>Bacteroidota</taxon>
        <taxon>Cytophagia</taxon>
        <taxon>Cytophagales</taxon>
        <taxon>Cytophagaceae</taxon>
        <taxon>Siphonobacter</taxon>
    </lineage>
</organism>
<keyword evidence="4 6" id="KW-0547">Nucleotide-binding</keyword>
<evidence type="ECO:0000256" key="6">
    <source>
        <dbReference type="RuleBase" id="RU004347"/>
    </source>
</evidence>
<accession>A0A1G9YJ76</accession>
<dbReference type="InterPro" id="IPR059117">
    <property type="entry name" value="APS_kinase_dom"/>
</dbReference>
<comment type="pathway">
    <text evidence="6">Sulfur metabolism; hydrogen sulfide biosynthesis; sulfite from sulfate: step 2/3.</text>
</comment>
<keyword evidence="5 6" id="KW-0067">ATP-binding</keyword>
<evidence type="ECO:0000256" key="2">
    <source>
        <dbReference type="ARBA" id="ARBA00012121"/>
    </source>
</evidence>
<dbReference type="PANTHER" id="PTHR42700">
    <property type="entry name" value="SULFATE ADENYLYLTRANSFERASE"/>
    <property type="match status" value="1"/>
</dbReference>
<dbReference type="AlphaFoldDB" id="A0A1G9YJ76"/>
<dbReference type="NCBIfam" id="NF003013">
    <property type="entry name" value="PRK03846.1"/>
    <property type="match status" value="1"/>
</dbReference>
<comment type="function">
    <text evidence="6">Catalyzes the synthesis of activated sulfate.</text>
</comment>
<sequence length="194" mass="21460">MSVTKTDTSRIIWMTGLSGAGKTTLARGLKNRLERERIPAIILDGDELRTGLNQNLSFTAEDRLENVRRTAEVAKLFAQEGYCVIVSLITPGECMREKAREITRGASSFILTYVNAPLAVCRKRDVKGLYQKVNDGAIQQFTGISSPFEEPVSCDLEIRTDRLTTGEAVEKLYSFCYGKKTILAQTGTRLASVS</sequence>
<dbReference type="STRING" id="563176.SAMN04488090_4939"/>
<dbReference type="NCBIfam" id="TIGR00455">
    <property type="entry name" value="apsK"/>
    <property type="match status" value="1"/>
</dbReference>
<dbReference type="SUPFAM" id="SSF52540">
    <property type="entry name" value="P-loop containing nucleoside triphosphate hydrolases"/>
    <property type="match status" value="1"/>
</dbReference>
<dbReference type="Gene3D" id="3.40.50.300">
    <property type="entry name" value="P-loop containing nucleotide triphosphate hydrolases"/>
    <property type="match status" value="1"/>
</dbReference>
<gene>
    <name evidence="8" type="ORF">SAMN04488090_4939</name>
</gene>
<dbReference type="GO" id="GO:0010134">
    <property type="term" value="P:sulfate assimilation via adenylyl sulfate reduction"/>
    <property type="evidence" value="ECO:0007669"/>
    <property type="project" value="TreeGrafter"/>
</dbReference>
<keyword evidence="9" id="KW-1185">Reference proteome</keyword>
<evidence type="ECO:0000256" key="5">
    <source>
        <dbReference type="ARBA" id="ARBA00022840"/>
    </source>
</evidence>
<dbReference type="GO" id="GO:0004781">
    <property type="term" value="F:sulfate adenylyltransferase (ATP) activity"/>
    <property type="evidence" value="ECO:0007669"/>
    <property type="project" value="TreeGrafter"/>
</dbReference>
<keyword evidence="3 6" id="KW-0808">Transferase</keyword>
<evidence type="ECO:0000256" key="1">
    <source>
        <dbReference type="ARBA" id="ARBA00001823"/>
    </source>
</evidence>
<proteinExistence type="inferred from homology"/>
<dbReference type="InterPro" id="IPR027417">
    <property type="entry name" value="P-loop_NTPase"/>
</dbReference>
<reference evidence="8 9" key="1">
    <citation type="submission" date="2016-10" db="EMBL/GenBank/DDBJ databases">
        <authorList>
            <person name="de Groot N.N."/>
        </authorList>
    </citation>
    <scope>NUCLEOTIDE SEQUENCE [LARGE SCALE GENOMIC DNA]</scope>
    <source>
        <strain evidence="8 9">DSM 21668</strain>
    </source>
</reference>
<evidence type="ECO:0000313" key="9">
    <source>
        <dbReference type="Proteomes" id="UP000198901"/>
    </source>
</evidence>
<dbReference type="GO" id="GO:0005737">
    <property type="term" value="C:cytoplasm"/>
    <property type="evidence" value="ECO:0007669"/>
    <property type="project" value="TreeGrafter"/>
</dbReference>
<dbReference type="PANTHER" id="PTHR42700:SF1">
    <property type="entry name" value="SULFATE ADENYLYLTRANSFERASE"/>
    <property type="match status" value="1"/>
</dbReference>
<dbReference type="UniPathway" id="UPA00140">
    <property type="reaction ID" value="UER00205"/>
</dbReference>
<dbReference type="GO" id="GO:0004020">
    <property type="term" value="F:adenylylsulfate kinase activity"/>
    <property type="evidence" value="ECO:0007669"/>
    <property type="project" value="UniProtKB-EC"/>
</dbReference>
<feature type="domain" description="APS kinase" evidence="7">
    <location>
        <begin position="9"/>
        <end position="158"/>
    </location>
</feature>
<dbReference type="EMBL" id="FNGS01000013">
    <property type="protein sequence ID" value="SDN08505.1"/>
    <property type="molecule type" value="Genomic_DNA"/>
</dbReference>
<name>A0A1G9YJ76_9BACT</name>
<evidence type="ECO:0000256" key="3">
    <source>
        <dbReference type="ARBA" id="ARBA00022679"/>
    </source>
</evidence>
<comment type="similarity">
    <text evidence="6">Belongs to the APS kinase family.</text>
</comment>
<protein>
    <recommendedName>
        <fullName evidence="2 6">Adenylyl-sulfate kinase</fullName>
        <ecNumber evidence="2 6">2.7.1.25</ecNumber>
    </recommendedName>
</protein>
<dbReference type="GO" id="GO:0005524">
    <property type="term" value="F:ATP binding"/>
    <property type="evidence" value="ECO:0007669"/>
    <property type="project" value="UniProtKB-KW"/>
</dbReference>
<dbReference type="OrthoDB" id="9804504at2"/>